<protein>
    <recommendedName>
        <fullName evidence="4">Highly acidic protein</fullName>
    </recommendedName>
</protein>
<gene>
    <name evidence="2" type="ORF">NYG85_07885</name>
</gene>
<dbReference type="RefSeq" id="WP_284937944.1">
    <property type="nucleotide sequence ID" value="NZ_JANURM010000010.1"/>
</dbReference>
<evidence type="ECO:0000313" key="2">
    <source>
        <dbReference type="EMBL" id="MDL0089283.1"/>
    </source>
</evidence>
<organism evidence="2 3">
    <name type="scientific">Campylobacter gastrosuis</name>
    <dbReference type="NCBI Taxonomy" id="2974576"/>
    <lineage>
        <taxon>Bacteria</taxon>
        <taxon>Pseudomonadati</taxon>
        <taxon>Campylobacterota</taxon>
        <taxon>Epsilonproteobacteria</taxon>
        <taxon>Campylobacterales</taxon>
        <taxon>Campylobacteraceae</taxon>
        <taxon>Campylobacter</taxon>
    </lineage>
</organism>
<evidence type="ECO:0008006" key="4">
    <source>
        <dbReference type="Google" id="ProtNLM"/>
    </source>
</evidence>
<reference evidence="2" key="1">
    <citation type="submission" date="2022-08" db="EMBL/GenBank/DDBJ databases">
        <authorList>
            <person name="Wang H."/>
        </authorList>
    </citation>
    <scope>NUCLEOTIDE SEQUENCE</scope>
    <source>
        <strain evidence="2">PS10</strain>
    </source>
</reference>
<comment type="caution">
    <text evidence="2">The sequence shown here is derived from an EMBL/GenBank/DDBJ whole genome shotgun (WGS) entry which is preliminary data.</text>
</comment>
<proteinExistence type="predicted"/>
<evidence type="ECO:0000256" key="1">
    <source>
        <dbReference type="SAM" id="MobiDB-lite"/>
    </source>
</evidence>
<feature type="compositionally biased region" description="Acidic residues" evidence="1">
    <location>
        <begin position="30"/>
        <end position="50"/>
    </location>
</feature>
<feature type="region of interest" description="Disordered" evidence="1">
    <location>
        <begin position="1"/>
        <end position="50"/>
    </location>
</feature>
<feature type="compositionally biased region" description="Acidic residues" evidence="1">
    <location>
        <begin position="1"/>
        <end position="21"/>
    </location>
</feature>
<sequence length="50" mass="6184">MAYDEDDFEFDEEYVDDEDEVGERYSYNYDENDYEYDDGSDDEEGEFENY</sequence>
<reference evidence="2" key="2">
    <citation type="journal article" date="2023" name="Microorganisms">
        <title>Isolation and Genomic Characteristics of Cat-Borne Campylobacter felis sp. nov. and Sheep-Borne Campylobacter ovis sp. nov.</title>
        <authorList>
            <person name="Wang H."/>
            <person name="Li Y."/>
            <person name="Gu Y."/>
            <person name="Zhou G."/>
            <person name="Chen X."/>
            <person name="Zhang X."/>
            <person name="Shao Z."/>
            <person name="Zhang J."/>
            <person name="Zhang M."/>
        </authorList>
    </citation>
    <scope>NUCLEOTIDE SEQUENCE</scope>
    <source>
        <strain evidence="2">PS10</strain>
    </source>
</reference>
<keyword evidence="3" id="KW-1185">Reference proteome</keyword>
<dbReference type="EMBL" id="JANURM010000010">
    <property type="protein sequence ID" value="MDL0089283.1"/>
    <property type="molecule type" value="Genomic_DNA"/>
</dbReference>
<dbReference type="Proteomes" id="UP001173801">
    <property type="component" value="Unassembled WGS sequence"/>
</dbReference>
<name>A0ABT7HRM5_9BACT</name>
<evidence type="ECO:0000313" key="3">
    <source>
        <dbReference type="Proteomes" id="UP001173801"/>
    </source>
</evidence>
<accession>A0ABT7HRM5</accession>